<evidence type="ECO:0000313" key="2">
    <source>
        <dbReference type="Proteomes" id="UP000467840"/>
    </source>
</evidence>
<dbReference type="CDD" id="cd09272">
    <property type="entry name" value="RNase_HI_RT_Ty1"/>
    <property type="match status" value="1"/>
</dbReference>
<sequence>MPSDHNPIILTTESLNWGPKPVRFLDVWWTWLKFLEIVEDFWKEISDANLGFWKEIFDANSYSTLPFKVKLLKRKLQIWNLSVFGNVKTKLNNLKSALDKWENAAENRSYFTLGSGMMSWSSKKQEIVAQSIIEAEYIAVALEVSQAIWLRKMPVDLKCYELHATKILCDSKSAVAMVKNPVFHGKTKHIKIKYHFLREVEREGEVQLIHCSSEDQVADILIKGLQKSIFEDLREKLGVQSSISARRSEYATTVTLMMSH</sequence>
<organism evidence="1 2">
    <name type="scientific">Hevea brasiliensis</name>
    <name type="common">Para rubber tree</name>
    <name type="synonym">Siphonia brasiliensis</name>
    <dbReference type="NCBI Taxonomy" id="3981"/>
    <lineage>
        <taxon>Eukaryota</taxon>
        <taxon>Viridiplantae</taxon>
        <taxon>Streptophyta</taxon>
        <taxon>Embryophyta</taxon>
        <taxon>Tracheophyta</taxon>
        <taxon>Spermatophyta</taxon>
        <taxon>Magnoliopsida</taxon>
        <taxon>eudicotyledons</taxon>
        <taxon>Gunneridae</taxon>
        <taxon>Pentapetalae</taxon>
        <taxon>rosids</taxon>
        <taxon>fabids</taxon>
        <taxon>Malpighiales</taxon>
        <taxon>Euphorbiaceae</taxon>
        <taxon>Crotonoideae</taxon>
        <taxon>Micrandreae</taxon>
        <taxon>Hevea</taxon>
    </lineage>
</organism>
<dbReference type="AlphaFoldDB" id="A0A6A6LHK2"/>
<dbReference type="PANTHER" id="PTHR11439">
    <property type="entry name" value="GAG-POL-RELATED RETROTRANSPOSON"/>
    <property type="match status" value="1"/>
</dbReference>
<gene>
    <name evidence="1" type="ORF">GH714_032145</name>
</gene>
<evidence type="ECO:0000313" key="1">
    <source>
        <dbReference type="EMBL" id="KAF2299486.1"/>
    </source>
</evidence>
<dbReference type="PANTHER" id="PTHR11439:SF502">
    <property type="entry name" value="SECRETED RXLR EFFECTOR PROTEIN 161-LIKE"/>
    <property type="match status" value="1"/>
</dbReference>
<accession>A0A6A6LHK2</accession>
<protein>
    <recommendedName>
        <fullName evidence="3">Reverse transcriptase Ty1/copia-type domain-containing protein</fullName>
    </recommendedName>
</protein>
<keyword evidence="2" id="KW-1185">Reference proteome</keyword>
<proteinExistence type="predicted"/>
<reference evidence="1 2" key="1">
    <citation type="journal article" date="2020" name="Mol. Plant">
        <title>The Chromosome-Based Rubber Tree Genome Provides New Insights into Spurge Genome Evolution and Rubber Biosynthesis.</title>
        <authorList>
            <person name="Liu J."/>
            <person name="Shi C."/>
            <person name="Shi C.C."/>
            <person name="Li W."/>
            <person name="Zhang Q.J."/>
            <person name="Zhang Y."/>
            <person name="Li K."/>
            <person name="Lu H.F."/>
            <person name="Shi C."/>
            <person name="Zhu S.T."/>
            <person name="Xiao Z.Y."/>
            <person name="Nan H."/>
            <person name="Yue Y."/>
            <person name="Zhu X.G."/>
            <person name="Wu Y."/>
            <person name="Hong X.N."/>
            <person name="Fan G.Y."/>
            <person name="Tong Y."/>
            <person name="Zhang D."/>
            <person name="Mao C.L."/>
            <person name="Liu Y.L."/>
            <person name="Hao S.J."/>
            <person name="Liu W.Q."/>
            <person name="Lv M.Q."/>
            <person name="Zhang H.B."/>
            <person name="Liu Y."/>
            <person name="Hu-Tang G.R."/>
            <person name="Wang J.P."/>
            <person name="Wang J.H."/>
            <person name="Sun Y.H."/>
            <person name="Ni S.B."/>
            <person name="Chen W.B."/>
            <person name="Zhang X.C."/>
            <person name="Jiao Y.N."/>
            <person name="Eichler E.E."/>
            <person name="Li G.H."/>
            <person name="Liu X."/>
            <person name="Gao L.Z."/>
        </authorList>
    </citation>
    <scope>NUCLEOTIDE SEQUENCE [LARGE SCALE GENOMIC DNA]</scope>
    <source>
        <strain evidence="2">cv. GT1</strain>
        <tissue evidence="1">Leaf</tissue>
    </source>
</reference>
<name>A0A6A6LHK2_HEVBR</name>
<comment type="caution">
    <text evidence="1">The sequence shown here is derived from an EMBL/GenBank/DDBJ whole genome shotgun (WGS) entry which is preliminary data.</text>
</comment>
<dbReference type="Proteomes" id="UP000467840">
    <property type="component" value="Chromosome 1"/>
</dbReference>
<evidence type="ECO:0008006" key="3">
    <source>
        <dbReference type="Google" id="ProtNLM"/>
    </source>
</evidence>
<dbReference type="EMBL" id="JAAGAX010000011">
    <property type="protein sequence ID" value="KAF2299486.1"/>
    <property type="molecule type" value="Genomic_DNA"/>
</dbReference>